<dbReference type="AlphaFoldDB" id="A0A2M4D707"/>
<accession>A0A2M4D707</accession>
<name>A0A2M4D707_ANODA</name>
<dbReference type="EMBL" id="GGFL01009186">
    <property type="protein sequence ID" value="MBW73364.1"/>
    <property type="molecule type" value="Transcribed_RNA"/>
</dbReference>
<organism evidence="1">
    <name type="scientific">Anopheles darlingi</name>
    <name type="common">Mosquito</name>
    <dbReference type="NCBI Taxonomy" id="43151"/>
    <lineage>
        <taxon>Eukaryota</taxon>
        <taxon>Metazoa</taxon>
        <taxon>Ecdysozoa</taxon>
        <taxon>Arthropoda</taxon>
        <taxon>Hexapoda</taxon>
        <taxon>Insecta</taxon>
        <taxon>Pterygota</taxon>
        <taxon>Neoptera</taxon>
        <taxon>Endopterygota</taxon>
        <taxon>Diptera</taxon>
        <taxon>Nematocera</taxon>
        <taxon>Culicoidea</taxon>
        <taxon>Culicidae</taxon>
        <taxon>Anophelinae</taxon>
        <taxon>Anopheles</taxon>
    </lineage>
</organism>
<proteinExistence type="predicted"/>
<sequence length="73" mass="8107">MPLPPFMVLINQFTASLSPLTQCQSAPIFAVNICVSKASDAYGYSRHPRPPLGSLRWLVNHCVAFCKMSFSFD</sequence>
<reference evidence="1" key="1">
    <citation type="submission" date="2018-01" db="EMBL/GenBank/DDBJ databases">
        <title>An insight into the sialome of Amazonian anophelines.</title>
        <authorList>
            <person name="Ribeiro J.M."/>
            <person name="Scarpassa V."/>
            <person name="Calvo E."/>
        </authorList>
    </citation>
    <scope>NUCLEOTIDE SEQUENCE</scope>
</reference>
<protein>
    <submittedName>
        <fullName evidence="1">Putative secreted protein</fullName>
    </submittedName>
</protein>
<evidence type="ECO:0000313" key="1">
    <source>
        <dbReference type="EMBL" id="MBW73364.1"/>
    </source>
</evidence>